<organism evidence="3 4">
    <name type="scientific">Periophthalmus magnuspinnatus</name>
    <dbReference type="NCBI Taxonomy" id="409849"/>
    <lineage>
        <taxon>Eukaryota</taxon>
        <taxon>Metazoa</taxon>
        <taxon>Chordata</taxon>
        <taxon>Craniata</taxon>
        <taxon>Vertebrata</taxon>
        <taxon>Euteleostomi</taxon>
        <taxon>Actinopterygii</taxon>
        <taxon>Neopterygii</taxon>
        <taxon>Teleostei</taxon>
        <taxon>Neoteleostei</taxon>
        <taxon>Acanthomorphata</taxon>
        <taxon>Gobiaria</taxon>
        <taxon>Gobiiformes</taxon>
        <taxon>Gobioidei</taxon>
        <taxon>Gobiidae</taxon>
        <taxon>Oxudercinae</taxon>
        <taxon>Periophthalmus</taxon>
    </lineage>
</organism>
<sequence>NMEKNLTLLQCLIELKDTGLCEEVQAWLSSVNIPSDLSPAQWSALTSILLSTEEPEFDLSKYQPSETALLNLMPVVNLSSKALYVCISVQVCSVTFKTTEDNLMSWICFRHEMLCGCGVSDRGCQALAFVLSSPCSLRELDLSCNPLQDSGALRLCEGLKKPDCALQTLRLSICGLSALSCEPLVYVLDSDRSSLTELDLSNNDLQDSGVKTLSRALKSPHCAVCRGPEGAELLGGGVERRCVHRSDVQKHQTQRDWRGELFGEERTVLEPWLQ</sequence>
<keyword evidence="1" id="KW-0433">Leucine-rich repeat</keyword>
<reference evidence="3" key="1">
    <citation type="submission" date="2025-08" db="UniProtKB">
        <authorList>
            <consortium name="Ensembl"/>
        </authorList>
    </citation>
    <scope>IDENTIFICATION</scope>
</reference>
<dbReference type="SUPFAM" id="SSF52047">
    <property type="entry name" value="RNI-like"/>
    <property type="match status" value="1"/>
</dbReference>
<dbReference type="Ensembl" id="ENSPMGT00000016878.1">
    <property type="protein sequence ID" value="ENSPMGP00000015819.1"/>
    <property type="gene ID" value="ENSPMGG00000012966.1"/>
</dbReference>
<dbReference type="PANTHER" id="PTHR24106">
    <property type="entry name" value="NACHT, LRR AND CARD DOMAINS-CONTAINING"/>
    <property type="match status" value="1"/>
</dbReference>
<protein>
    <recommendedName>
        <fullName evidence="5">NACHT LRR and PYD domain-containing protein</fullName>
    </recommendedName>
</protein>
<dbReference type="InterPro" id="IPR051261">
    <property type="entry name" value="NLR"/>
</dbReference>
<dbReference type="AlphaFoldDB" id="A0A3B4AGR9"/>
<dbReference type="InterPro" id="IPR032675">
    <property type="entry name" value="LRR_dom_sf"/>
</dbReference>
<keyword evidence="4" id="KW-1185">Reference proteome</keyword>
<dbReference type="STRING" id="409849.ENSPMGP00000015819"/>
<dbReference type="Proteomes" id="UP000261520">
    <property type="component" value="Unplaced"/>
</dbReference>
<dbReference type="SMART" id="SM00368">
    <property type="entry name" value="LRR_RI"/>
    <property type="match status" value="3"/>
</dbReference>
<reference evidence="3" key="2">
    <citation type="submission" date="2025-09" db="UniProtKB">
        <authorList>
            <consortium name="Ensembl"/>
        </authorList>
    </citation>
    <scope>IDENTIFICATION</scope>
</reference>
<keyword evidence="2" id="KW-0677">Repeat</keyword>
<dbReference type="Gene3D" id="3.80.10.10">
    <property type="entry name" value="Ribonuclease Inhibitor"/>
    <property type="match status" value="1"/>
</dbReference>
<evidence type="ECO:0000256" key="2">
    <source>
        <dbReference type="ARBA" id="ARBA00022737"/>
    </source>
</evidence>
<evidence type="ECO:0000313" key="4">
    <source>
        <dbReference type="Proteomes" id="UP000261520"/>
    </source>
</evidence>
<dbReference type="InterPro" id="IPR001611">
    <property type="entry name" value="Leu-rich_rpt"/>
</dbReference>
<dbReference type="PROSITE" id="PS51450">
    <property type="entry name" value="LRR"/>
    <property type="match status" value="1"/>
</dbReference>
<accession>A0A3B4AGR9</accession>
<dbReference type="Pfam" id="PF13516">
    <property type="entry name" value="LRR_6"/>
    <property type="match status" value="2"/>
</dbReference>
<proteinExistence type="predicted"/>
<evidence type="ECO:0000256" key="1">
    <source>
        <dbReference type="ARBA" id="ARBA00022614"/>
    </source>
</evidence>
<evidence type="ECO:0008006" key="5">
    <source>
        <dbReference type="Google" id="ProtNLM"/>
    </source>
</evidence>
<evidence type="ECO:0000313" key="3">
    <source>
        <dbReference type="Ensembl" id="ENSPMGP00000015819.1"/>
    </source>
</evidence>
<name>A0A3B4AGR9_9GOBI</name>